<accession>A0A5B7I7I0</accession>
<dbReference type="AlphaFoldDB" id="A0A5B7I7I0"/>
<evidence type="ECO:0000313" key="1">
    <source>
        <dbReference type="EMBL" id="MPC79692.1"/>
    </source>
</evidence>
<organism evidence="1 2">
    <name type="scientific">Portunus trituberculatus</name>
    <name type="common">Swimming crab</name>
    <name type="synonym">Neptunus trituberculatus</name>
    <dbReference type="NCBI Taxonomy" id="210409"/>
    <lineage>
        <taxon>Eukaryota</taxon>
        <taxon>Metazoa</taxon>
        <taxon>Ecdysozoa</taxon>
        <taxon>Arthropoda</taxon>
        <taxon>Crustacea</taxon>
        <taxon>Multicrustacea</taxon>
        <taxon>Malacostraca</taxon>
        <taxon>Eumalacostraca</taxon>
        <taxon>Eucarida</taxon>
        <taxon>Decapoda</taxon>
        <taxon>Pleocyemata</taxon>
        <taxon>Brachyura</taxon>
        <taxon>Eubrachyura</taxon>
        <taxon>Portunoidea</taxon>
        <taxon>Portunidae</taxon>
        <taxon>Portuninae</taxon>
        <taxon>Portunus</taxon>
    </lineage>
</organism>
<comment type="caution">
    <text evidence="1">The sequence shown here is derived from an EMBL/GenBank/DDBJ whole genome shotgun (WGS) entry which is preliminary data.</text>
</comment>
<protein>
    <submittedName>
        <fullName evidence="1">Uncharacterized protein</fullName>
    </submittedName>
</protein>
<name>A0A5B7I7I0_PORTR</name>
<sequence>MRLYDVRYFASVWEWRVLGEPSHLFATLVSVKGRPCGVQQAGQVLVRARWCRALGCARIIVGGNSPVRMNCGTH</sequence>
<reference evidence="1 2" key="1">
    <citation type="submission" date="2019-05" db="EMBL/GenBank/DDBJ databases">
        <title>Another draft genome of Portunus trituberculatus and its Hox gene families provides insights of decapod evolution.</title>
        <authorList>
            <person name="Jeong J.-H."/>
            <person name="Song I."/>
            <person name="Kim S."/>
            <person name="Choi T."/>
            <person name="Kim D."/>
            <person name="Ryu S."/>
            <person name="Kim W."/>
        </authorList>
    </citation>
    <scope>NUCLEOTIDE SEQUENCE [LARGE SCALE GENOMIC DNA]</scope>
    <source>
        <tissue evidence="1">Muscle</tissue>
    </source>
</reference>
<dbReference type="EMBL" id="VSRR010051825">
    <property type="protein sequence ID" value="MPC79692.1"/>
    <property type="molecule type" value="Genomic_DNA"/>
</dbReference>
<gene>
    <name evidence="1" type="ORF">E2C01_074233</name>
</gene>
<proteinExistence type="predicted"/>
<keyword evidence="2" id="KW-1185">Reference proteome</keyword>
<evidence type="ECO:0000313" key="2">
    <source>
        <dbReference type="Proteomes" id="UP000324222"/>
    </source>
</evidence>
<dbReference type="Proteomes" id="UP000324222">
    <property type="component" value="Unassembled WGS sequence"/>
</dbReference>